<proteinExistence type="predicted"/>
<reference evidence="2 3" key="1">
    <citation type="journal article" date="2024" name="Int. J. Mol. Sci.">
        <title>Exploration of Alicyclobacillus spp. Genome in Search of Antibiotic Resistance.</title>
        <authorList>
            <person name="Bucka-Kolendo J."/>
            <person name="Kiousi D.E."/>
            <person name="Dekowska A."/>
            <person name="Mikolajczuk-Szczyrba A."/>
            <person name="Karadedos D.M."/>
            <person name="Michael P."/>
            <person name="Galanis A."/>
            <person name="Sokolowska B."/>
        </authorList>
    </citation>
    <scope>NUCLEOTIDE SEQUENCE [LARGE SCALE GENOMIC DNA]</scope>
    <source>
        <strain evidence="2 3">KKP 3000</strain>
    </source>
</reference>
<name>A0ABV5A9I4_9BACL</name>
<accession>A0ABV5A9I4</accession>
<evidence type="ECO:0000313" key="2">
    <source>
        <dbReference type="EMBL" id="MFB5188953.1"/>
    </source>
</evidence>
<keyword evidence="3" id="KW-1185">Reference proteome</keyword>
<dbReference type="EMBL" id="JBDXSU010000001">
    <property type="protein sequence ID" value="MFB5188953.1"/>
    <property type="molecule type" value="Genomic_DNA"/>
</dbReference>
<evidence type="ECO:0000256" key="1">
    <source>
        <dbReference type="SAM" id="Coils"/>
    </source>
</evidence>
<sequence>MEQEAEKEVRKLADQAARNFRAEFGEEISGLRNQVVQMQEMIRQLERPNESQTEEGTDSNDLLKQLREFGQKSQQQQQQAYQQLQQSIQQAVQLLGQAVKYLQTSQVLSQMNILIEQSEQQLRTNQEQGKQFQTLGKQYMQQGQQGQILQ</sequence>
<feature type="coiled-coil region" evidence="1">
    <location>
        <begin position="74"/>
        <end position="128"/>
    </location>
</feature>
<dbReference type="Proteomes" id="UP001579974">
    <property type="component" value="Unassembled WGS sequence"/>
</dbReference>
<organism evidence="2 3">
    <name type="scientific">Alicyclobacillus fastidiosus</name>
    <dbReference type="NCBI Taxonomy" id="392011"/>
    <lineage>
        <taxon>Bacteria</taxon>
        <taxon>Bacillati</taxon>
        <taxon>Bacillota</taxon>
        <taxon>Bacilli</taxon>
        <taxon>Bacillales</taxon>
        <taxon>Alicyclobacillaceae</taxon>
        <taxon>Alicyclobacillus</taxon>
    </lineage>
</organism>
<dbReference type="RefSeq" id="WP_275475776.1">
    <property type="nucleotide sequence ID" value="NZ_CP162940.1"/>
</dbReference>
<evidence type="ECO:0000313" key="3">
    <source>
        <dbReference type="Proteomes" id="UP001579974"/>
    </source>
</evidence>
<protein>
    <submittedName>
        <fullName evidence="2">Uncharacterized protein</fullName>
    </submittedName>
</protein>
<keyword evidence="1" id="KW-0175">Coiled coil</keyword>
<gene>
    <name evidence="2" type="ORF">KKP3000_001392</name>
</gene>
<comment type="caution">
    <text evidence="2">The sequence shown here is derived from an EMBL/GenBank/DDBJ whole genome shotgun (WGS) entry which is preliminary data.</text>
</comment>